<evidence type="ECO:0000313" key="2">
    <source>
        <dbReference type="EMBL" id="MEW4368128.1"/>
    </source>
</evidence>
<dbReference type="EMBL" id="JBFDAH010000075">
    <property type="protein sequence ID" value="MEW4368128.1"/>
    <property type="molecule type" value="Genomic_DNA"/>
</dbReference>
<accession>A0ABV3MV99</accession>
<proteinExistence type="predicted"/>
<comment type="caution">
    <text evidence="2">The sequence shown here is derived from an EMBL/GenBank/DDBJ whole genome shotgun (WGS) entry which is preliminary data.</text>
</comment>
<evidence type="ECO:0000313" key="3">
    <source>
        <dbReference type="Proteomes" id="UP001554427"/>
    </source>
</evidence>
<organism evidence="2 3">
    <name type="scientific">Aliikangiella maris</name>
    <dbReference type="NCBI Taxonomy" id="3162458"/>
    <lineage>
        <taxon>Bacteria</taxon>
        <taxon>Pseudomonadati</taxon>
        <taxon>Pseudomonadota</taxon>
        <taxon>Gammaproteobacteria</taxon>
        <taxon>Oceanospirillales</taxon>
        <taxon>Pleioneaceae</taxon>
        <taxon>Aliikangiella</taxon>
    </lineage>
</organism>
<dbReference type="RefSeq" id="WP_367024467.1">
    <property type="nucleotide sequence ID" value="NZ_JBFDAH010000075.1"/>
</dbReference>
<protein>
    <submittedName>
        <fullName evidence="2">Uncharacterized protein</fullName>
    </submittedName>
</protein>
<name>A0ABV3MV99_9GAMM</name>
<dbReference type="Gene3D" id="3.30.450.400">
    <property type="entry name" value="Colicin M, catalytic domain"/>
    <property type="match status" value="1"/>
</dbReference>
<sequence>GKQSEPENNGNTGLGEKAKTADKVEQGVNDKDNVGDGVSPSGRSISDIENDPNSVLNLDVDRWFSDLLNPRDVNPIYVDEVPTYEQAKGNWKLGNGAAIRLPSSAVDFSELILGDAPQIRAIIDNNPNAPWGSMFKVKWRGPDDNLAYKTPDSQYETLGDISIHVIGTLTRLDNGWYFSGSYKPFDDHYNFDFQWSKPWRSTLTLGANIDHGEGTPYDYEFLGRIKYNGYVE</sequence>
<gene>
    <name evidence="2" type="ORF">ABVT42_21900</name>
</gene>
<reference evidence="2 3" key="1">
    <citation type="submission" date="2024-06" db="EMBL/GenBank/DDBJ databases">
        <title>Aliikangiella maris sp. nov., sp. nov., a phycosphere bacterium isolated from seawater and ecosystem role in Phaeocystis globosa blooms.</title>
        <authorList>
            <person name="Li F."/>
        </authorList>
    </citation>
    <scope>NUCLEOTIDE SEQUENCE [LARGE SCALE GENOMIC DNA]</scope>
    <source>
        <strain evidence="2 3">GXAS 306</strain>
    </source>
</reference>
<feature type="compositionally biased region" description="Basic and acidic residues" evidence="1">
    <location>
        <begin position="16"/>
        <end position="34"/>
    </location>
</feature>
<evidence type="ECO:0000256" key="1">
    <source>
        <dbReference type="SAM" id="MobiDB-lite"/>
    </source>
</evidence>
<keyword evidence="3" id="KW-1185">Reference proteome</keyword>
<dbReference type="Proteomes" id="UP001554427">
    <property type="component" value="Unassembled WGS sequence"/>
</dbReference>
<feature type="compositionally biased region" description="Polar residues" evidence="1">
    <location>
        <begin position="1"/>
        <end position="11"/>
    </location>
</feature>
<feature type="non-terminal residue" evidence="2">
    <location>
        <position position="1"/>
    </location>
</feature>
<feature type="region of interest" description="Disordered" evidence="1">
    <location>
        <begin position="1"/>
        <end position="51"/>
    </location>
</feature>